<organism evidence="5 6">
    <name type="scientific">Oopsacas minuta</name>
    <dbReference type="NCBI Taxonomy" id="111878"/>
    <lineage>
        <taxon>Eukaryota</taxon>
        <taxon>Metazoa</taxon>
        <taxon>Porifera</taxon>
        <taxon>Hexactinellida</taxon>
        <taxon>Hexasterophora</taxon>
        <taxon>Lyssacinosida</taxon>
        <taxon>Leucopsacidae</taxon>
        <taxon>Oopsacas</taxon>
    </lineage>
</organism>
<evidence type="ECO:0000259" key="4">
    <source>
        <dbReference type="PROSITE" id="PS50405"/>
    </source>
</evidence>
<feature type="active site" description="Proton donor/acceptor" evidence="1">
    <location>
        <position position="171"/>
    </location>
</feature>
<dbReference type="GO" id="GO:0005737">
    <property type="term" value="C:cytoplasm"/>
    <property type="evidence" value="ECO:0007669"/>
    <property type="project" value="TreeGrafter"/>
</dbReference>
<evidence type="ECO:0000256" key="2">
    <source>
        <dbReference type="PIRSR" id="PIRSR015753-2"/>
    </source>
</evidence>
<dbReference type="SUPFAM" id="SSF47616">
    <property type="entry name" value="GST C-terminal domain-like"/>
    <property type="match status" value="1"/>
</dbReference>
<evidence type="ECO:0000256" key="1">
    <source>
        <dbReference type="PIRSR" id="PIRSR015753-1"/>
    </source>
</evidence>
<reference evidence="5 6" key="1">
    <citation type="journal article" date="2023" name="BMC Biol.">
        <title>The compact genome of the sponge Oopsacas minuta (Hexactinellida) is lacking key metazoan core genes.</title>
        <authorList>
            <person name="Santini S."/>
            <person name="Schenkelaars Q."/>
            <person name="Jourda C."/>
            <person name="Duchesne M."/>
            <person name="Belahbib H."/>
            <person name="Rocher C."/>
            <person name="Selva M."/>
            <person name="Riesgo A."/>
            <person name="Vervoort M."/>
            <person name="Leys S.P."/>
            <person name="Kodjabachian L."/>
            <person name="Le Bivic A."/>
            <person name="Borchiellini C."/>
            <person name="Claverie J.M."/>
            <person name="Renard E."/>
        </authorList>
    </citation>
    <scope>NUCLEOTIDE SEQUENCE [LARGE SCALE GENOMIC DNA]</scope>
    <source>
        <strain evidence="5">SPO-2</strain>
    </source>
</reference>
<dbReference type="PANTHER" id="PTHR32419:SF6">
    <property type="entry name" value="GLUTATHIONE S-TRANSFERASE OMEGA-LIKE 1-RELATED"/>
    <property type="match status" value="1"/>
</dbReference>
<evidence type="ECO:0000256" key="3">
    <source>
        <dbReference type="PIRSR" id="PIRSR015753-3"/>
    </source>
</evidence>
<feature type="domain" description="GST C-terminal" evidence="4">
    <location>
        <begin position="145"/>
        <end position="273"/>
    </location>
</feature>
<keyword evidence="6" id="KW-1185">Reference proteome</keyword>
<dbReference type="Gene3D" id="3.40.30.10">
    <property type="entry name" value="Glutaredoxin"/>
    <property type="match status" value="1"/>
</dbReference>
<feature type="binding site" evidence="2">
    <location>
        <position position="70"/>
    </location>
    <ligand>
        <name>glutathione</name>
        <dbReference type="ChEBI" id="CHEBI:57925"/>
    </ligand>
</feature>
<name>A0AAV7JJU1_9METZ</name>
<feature type="site" description="Lowers pKa of active site Cys" evidence="3">
    <location>
        <position position="229"/>
    </location>
</feature>
<dbReference type="PANTHER" id="PTHR32419">
    <property type="entry name" value="GLUTATHIONYL-HYDROQUINONE REDUCTASE"/>
    <property type="match status" value="1"/>
</dbReference>
<dbReference type="PIRSF" id="PIRSF015753">
    <property type="entry name" value="GST"/>
    <property type="match status" value="1"/>
</dbReference>
<dbReference type="SUPFAM" id="SSF52833">
    <property type="entry name" value="Thioredoxin-like"/>
    <property type="match status" value="1"/>
</dbReference>
<feature type="binding site" evidence="2">
    <location>
        <begin position="123"/>
        <end position="124"/>
    </location>
    <ligand>
        <name>glutathione</name>
        <dbReference type="ChEBI" id="CHEBI:57925"/>
    </ligand>
</feature>
<dbReference type="GO" id="GO:0004364">
    <property type="term" value="F:glutathione transferase activity"/>
    <property type="evidence" value="ECO:0007669"/>
    <property type="project" value="InterPro"/>
</dbReference>
<dbReference type="PROSITE" id="PS50405">
    <property type="entry name" value="GST_CTER"/>
    <property type="match status" value="1"/>
</dbReference>
<feature type="active site" description="Nucleophile" evidence="1">
    <location>
        <position position="38"/>
    </location>
</feature>
<dbReference type="Proteomes" id="UP001165289">
    <property type="component" value="Unassembled WGS sequence"/>
</dbReference>
<sequence>MASTDTTDNPFRKFITADGSSGYLAESNRYHLYSSNLCPFAQRATIVRKLKGLEDVISITTTWKYDDKGWAFTDKIKDCTLDPFNNNFTHLRQVYQLNVPGYNGTVSVPALYDQKTNLVVNNESGDMMQMFNSEFNKFAKFPDIDLYPKRLKDKMDDVDDNILSSYIYFQYGCLLAKTQADYEKSLYEYFTSLDKLEDILSKQRYLCGDQLTDCDIKFYVVLIRFDSVYYMLAKINLRRITDYPNLLGYLRELYQIPAFKETLDIELLKETSFTGFQVRDINPSGIIPKGPVLDLTAPHGREKLPGKPY</sequence>
<accession>A0AAV7JJU1</accession>
<dbReference type="InterPro" id="IPR036249">
    <property type="entry name" value="Thioredoxin-like_sf"/>
</dbReference>
<dbReference type="InterPro" id="IPR010987">
    <property type="entry name" value="Glutathione-S-Trfase_C-like"/>
</dbReference>
<proteinExistence type="predicted"/>
<evidence type="ECO:0000313" key="6">
    <source>
        <dbReference type="Proteomes" id="UP001165289"/>
    </source>
</evidence>
<dbReference type="Pfam" id="PF13410">
    <property type="entry name" value="GST_C_2"/>
    <property type="match status" value="1"/>
</dbReference>
<dbReference type="CDD" id="cd03190">
    <property type="entry name" value="GST_C_Omega_like"/>
    <property type="match status" value="1"/>
</dbReference>
<protein>
    <submittedName>
        <fullName evidence="5">Glutathionyl-hydroquinone reductase</fullName>
    </submittedName>
</protein>
<dbReference type="Pfam" id="PF13409">
    <property type="entry name" value="GST_N_2"/>
    <property type="match status" value="1"/>
</dbReference>
<comment type="caution">
    <text evidence="5">The sequence shown here is derived from an EMBL/GenBank/DDBJ whole genome shotgun (WGS) entry which is preliminary data.</text>
</comment>
<dbReference type="EMBL" id="JAKMXF010000324">
    <property type="protein sequence ID" value="KAI6648953.1"/>
    <property type="molecule type" value="Genomic_DNA"/>
</dbReference>
<dbReference type="Gene3D" id="1.20.1050.10">
    <property type="match status" value="1"/>
</dbReference>
<dbReference type="InterPro" id="IPR036282">
    <property type="entry name" value="Glutathione-S-Trfase_C_sf"/>
</dbReference>
<dbReference type="AlphaFoldDB" id="A0AAV7JJU1"/>
<dbReference type="InterPro" id="IPR004045">
    <property type="entry name" value="Glutathione_S-Trfase_N"/>
</dbReference>
<dbReference type="InterPro" id="IPR047047">
    <property type="entry name" value="GST_Omega-like_C"/>
</dbReference>
<gene>
    <name evidence="5" type="ORF">LOD99_7026</name>
</gene>
<dbReference type="InterPro" id="IPR016639">
    <property type="entry name" value="GST_Omega/GSH"/>
</dbReference>
<evidence type="ECO:0000313" key="5">
    <source>
        <dbReference type="EMBL" id="KAI6648953.1"/>
    </source>
</evidence>